<sequence>MKKILLICTAGMSTSFLVNKMKSEASNKGVDVEIEAIPEAKAKEFVGNVDVVLLGPQIQYLLNDIKEIFNDGTPVDVINMVDYGTMNGKKVLEDALEKLNK</sequence>
<dbReference type="SUPFAM" id="SSF52794">
    <property type="entry name" value="PTS system IIB component-like"/>
    <property type="match status" value="1"/>
</dbReference>
<proteinExistence type="predicted"/>
<name>A0A6I8MCM9_9FUSO</name>
<keyword evidence="5" id="KW-0598">Phosphotransferase system</keyword>
<dbReference type="Gene3D" id="3.40.50.2300">
    <property type="match status" value="1"/>
</dbReference>
<dbReference type="PANTHER" id="PTHR34581">
    <property type="entry name" value="PTS SYSTEM N,N'-DIACETYLCHITOBIOSE-SPECIFIC EIIB COMPONENT"/>
    <property type="match status" value="1"/>
</dbReference>
<keyword evidence="1" id="KW-0813">Transport</keyword>
<dbReference type="CDD" id="cd05564">
    <property type="entry name" value="PTS_IIB_chitobiose_lichenan"/>
    <property type="match status" value="1"/>
</dbReference>
<keyword evidence="6" id="KW-0418">Kinase</keyword>
<dbReference type="InterPro" id="IPR003501">
    <property type="entry name" value="PTS_EIIB_2/3"/>
</dbReference>
<reference evidence="9 10" key="1">
    <citation type="submission" date="2019-10" db="EMBL/GenBank/DDBJ databases">
        <authorList>
            <person name="Blom J."/>
        </authorList>
    </citation>
    <scope>NUCLEOTIDE SEQUENCE [LARGE SCALE GENOMIC DNA]</scope>
    <source>
        <strain evidence="9 10">ES3154-GLU</strain>
    </source>
</reference>
<keyword evidence="4" id="KW-0808">Transferase</keyword>
<keyword evidence="3" id="KW-0762">Sugar transport</keyword>
<keyword evidence="2" id="KW-0597">Phosphoprotein</keyword>
<protein>
    <submittedName>
        <fullName evidence="9">PTS system lactose/cellobiose-specific transporter subunit IIB</fullName>
    </submittedName>
</protein>
<evidence type="ECO:0000313" key="9">
    <source>
        <dbReference type="EMBL" id="VWL85190.1"/>
    </source>
</evidence>
<dbReference type="Pfam" id="PF02302">
    <property type="entry name" value="PTS_IIB"/>
    <property type="match status" value="1"/>
</dbReference>
<evidence type="ECO:0000256" key="4">
    <source>
        <dbReference type="ARBA" id="ARBA00022679"/>
    </source>
</evidence>
<dbReference type="InterPro" id="IPR013012">
    <property type="entry name" value="PTS_EIIB_3"/>
</dbReference>
<evidence type="ECO:0000256" key="1">
    <source>
        <dbReference type="ARBA" id="ARBA00022448"/>
    </source>
</evidence>
<dbReference type="Proteomes" id="UP000419017">
    <property type="component" value="Unassembled WGS sequence"/>
</dbReference>
<evidence type="ECO:0000256" key="6">
    <source>
        <dbReference type="ARBA" id="ARBA00022777"/>
    </source>
</evidence>
<dbReference type="InterPro" id="IPR051819">
    <property type="entry name" value="PTS_sugar-specific_EIIB"/>
</dbReference>
<dbReference type="GO" id="GO:0008982">
    <property type="term" value="F:protein-N(PI)-phosphohistidine-sugar phosphotransferase activity"/>
    <property type="evidence" value="ECO:0007669"/>
    <property type="project" value="InterPro"/>
</dbReference>
<dbReference type="InterPro" id="IPR036095">
    <property type="entry name" value="PTS_EIIB-like_sf"/>
</dbReference>
<evidence type="ECO:0000256" key="2">
    <source>
        <dbReference type="ARBA" id="ARBA00022553"/>
    </source>
</evidence>
<evidence type="ECO:0000256" key="5">
    <source>
        <dbReference type="ARBA" id="ARBA00022683"/>
    </source>
</evidence>
<keyword evidence="10" id="KW-1185">Reference proteome</keyword>
<organism evidence="9 10">
    <name type="scientific">Oceanivirga miroungae</name>
    <dbReference type="NCBI Taxonomy" id="1130046"/>
    <lineage>
        <taxon>Bacteria</taxon>
        <taxon>Fusobacteriati</taxon>
        <taxon>Fusobacteriota</taxon>
        <taxon>Fusobacteriia</taxon>
        <taxon>Fusobacteriales</taxon>
        <taxon>Leptotrichiaceae</taxon>
        <taxon>Oceanivirga</taxon>
    </lineage>
</organism>
<gene>
    <name evidence="9" type="ORF">OMES3154_00473</name>
</gene>
<dbReference type="RefSeq" id="WP_156683204.1">
    <property type="nucleotide sequence ID" value="NZ_CABWIB010000001.1"/>
</dbReference>
<evidence type="ECO:0000256" key="7">
    <source>
        <dbReference type="PROSITE-ProRule" id="PRU00423"/>
    </source>
</evidence>
<accession>A0A6I8MCM9</accession>
<evidence type="ECO:0000259" key="8">
    <source>
        <dbReference type="PROSITE" id="PS51100"/>
    </source>
</evidence>
<feature type="modified residue" description="Phosphocysteine; by EIIA" evidence="7">
    <location>
        <position position="8"/>
    </location>
</feature>
<evidence type="ECO:0000256" key="3">
    <source>
        <dbReference type="ARBA" id="ARBA00022597"/>
    </source>
</evidence>
<dbReference type="GO" id="GO:0009401">
    <property type="term" value="P:phosphoenolpyruvate-dependent sugar phosphotransferase system"/>
    <property type="evidence" value="ECO:0007669"/>
    <property type="project" value="UniProtKB-KW"/>
</dbReference>
<dbReference type="AlphaFoldDB" id="A0A6I8MCM9"/>
<dbReference type="EMBL" id="CABWIB010000001">
    <property type="protein sequence ID" value="VWL85190.1"/>
    <property type="molecule type" value="Genomic_DNA"/>
</dbReference>
<evidence type="ECO:0000313" key="10">
    <source>
        <dbReference type="Proteomes" id="UP000419017"/>
    </source>
</evidence>
<dbReference type="GO" id="GO:0016301">
    <property type="term" value="F:kinase activity"/>
    <property type="evidence" value="ECO:0007669"/>
    <property type="project" value="UniProtKB-KW"/>
</dbReference>
<dbReference type="PANTHER" id="PTHR34581:SF2">
    <property type="entry name" value="PTS SYSTEM N,N'-DIACETYLCHITOBIOSE-SPECIFIC EIIB COMPONENT"/>
    <property type="match status" value="1"/>
</dbReference>
<feature type="domain" description="PTS EIIB type-3" evidence="8">
    <location>
        <begin position="1"/>
        <end position="101"/>
    </location>
</feature>
<dbReference type="PROSITE" id="PS51100">
    <property type="entry name" value="PTS_EIIB_TYPE_3"/>
    <property type="match status" value="1"/>
</dbReference>